<dbReference type="AlphaFoldDB" id="A0A5B8T9R8"/>
<evidence type="ECO:0000313" key="4">
    <source>
        <dbReference type="Proteomes" id="UP000321298"/>
    </source>
</evidence>
<dbReference type="Proteomes" id="UP000321298">
    <property type="component" value="Chromosome"/>
</dbReference>
<dbReference type="RefSeq" id="WP_029509477.1">
    <property type="nucleotide sequence ID" value="NZ_BJMJ01000001.1"/>
</dbReference>
<dbReference type="STRING" id="1246.BCR17_05025"/>
<protein>
    <submittedName>
        <fullName evidence="2">Sigma-70 family RNA polymerase sigma factor</fullName>
    </submittedName>
</protein>
<dbReference type="Gene3D" id="1.10.1740.10">
    <property type="match status" value="1"/>
</dbReference>
<name>A0A5B8T9R8_LEULA</name>
<dbReference type="EMBL" id="WSZI01000017">
    <property type="protein sequence ID" value="MWN21678.1"/>
    <property type="molecule type" value="Genomic_DNA"/>
</dbReference>
<sequence length="184" mass="20928">MGKDRLLAAVRAAQNGHDIAYNVLIKHLKGAMFDIHRRKVSSRITADDWYADGLEILLRCVQRFDTIQPRAKFSTYFMTALSNHATDLIRSYYTAKSEFEKQMISDTNDVAETVIDCGTDTYNPEQLVVLREMLNTTLVAKTPEFRQTVLQLLGAESGAMPGTTRRFEQMQYRLKKAIQQAISS</sequence>
<organism evidence="2 5">
    <name type="scientific">Leuconostoc lactis</name>
    <dbReference type="NCBI Taxonomy" id="1246"/>
    <lineage>
        <taxon>Bacteria</taxon>
        <taxon>Bacillati</taxon>
        <taxon>Bacillota</taxon>
        <taxon>Bacilli</taxon>
        <taxon>Lactobacillales</taxon>
        <taxon>Lactobacillaceae</taxon>
        <taxon>Leuconostoc</taxon>
    </lineage>
</organism>
<feature type="domain" description="RNA polymerase sigma-70 region 2" evidence="1">
    <location>
        <begin position="24"/>
        <end position="91"/>
    </location>
</feature>
<dbReference type="SUPFAM" id="SSF88946">
    <property type="entry name" value="Sigma2 domain of RNA polymerase sigma factors"/>
    <property type="match status" value="1"/>
</dbReference>
<keyword evidence="4" id="KW-1185">Reference proteome</keyword>
<dbReference type="GeneID" id="66531426"/>
<dbReference type="Proteomes" id="UP000478636">
    <property type="component" value="Unassembled WGS sequence"/>
</dbReference>
<proteinExistence type="predicted"/>
<dbReference type="InterPro" id="IPR013325">
    <property type="entry name" value="RNA_pol_sigma_r2"/>
</dbReference>
<dbReference type="InterPro" id="IPR007627">
    <property type="entry name" value="RNA_pol_sigma70_r2"/>
</dbReference>
<dbReference type="Pfam" id="PF04542">
    <property type="entry name" value="Sigma70_r2"/>
    <property type="match status" value="1"/>
</dbReference>
<dbReference type="GO" id="GO:0006352">
    <property type="term" value="P:DNA-templated transcription initiation"/>
    <property type="evidence" value="ECO:0007669"/>
    <property type="project" value="InterPro"/>
</dbReference>
<evidence type="ECO:0000259" key="1">
    <source>
        <dbReference type="Pfam" id="PF04542"/>
    </source>
</evidence>
<reference evidence="2 5" key="2">
    <citation type="submission" date="2019-12" db="EMBL/GenBank/DDBJ databases">
        <title>Complete genome sequence of Leuconostoc lactis strain AVN1 provides insights into metabolic potential.</title>
        <authorList>
            <person name="Besrour N."/>
            <person name="Najjari A."/>
            <person name="Fhoula I."/>
            <person name="Jaballah S."/>
            <person name="Klibi N."/>
            <person name="Ouzari H.I."/>
        </authorList>
    </citation>
    <scope>NUCLEOTIDE SEQUENCE [LARGE SCALE GENOMIC DNA]</scope>
    <source>
        <strain evidence="2 5">AVN1</strain>
    </source>
</reference>
<accession>A0A5B8T9R8</accession>
<evidence type="ECO:0000313" key="2">
    <source>
        <dbReference type="EMBL" id="MWN21678.1"/>
    </source>
</evidence>
<evidence type="ECO:0000313" key="5">
    <source>
        <dbReference type="Proteomes" id="UP000478636"/>
    </source>
</evidence>
<reference evidence="3 4" key="1">
    <citation type="submission" date="2019-06" db="EMBL/GenBank/DDBJ databases">
        <title>Genome analyses of bacteria isolated from kimchi.</title>
        <authorList>
            <person name="Lee S."/>
            <person name="Ahn S."/>
            <person name="Roh S."/>
        </authorList>
    </citation>
    <scope>NUCLEOTIDE SEQUENCE [LARGE SCALE GENOMIC DNA]</scope>
    <source>
        <strain evidence="3 4">CBA3625</strain>
    </source>
</reference>
<gene>
    <name evidence="3" type="ORF">FGL83_04405</name>
    <name evidence="2" type="ORF">GQS40_11060</name>
</gene>
<evidence type="ECO:0000313" key="3">
    <source>
        <dbReference type="EMBL" id="QEA43948.1"/>
    </source>
</evidence>
<dbReference type="GO" id="GO:0003700">
    <property type="term" value="F:DNA-binding transcription factor activity"/>
    <property type="evidence" value="ECO:0007669"/>
    <property type="project" value="InterPro"/>
</dbReference>
<dbReference type="EMBL" id="CP042387">
    <property type="protein sequence ID" value="QEA43948.1"/>
    <property type="molecule type" value="Genomic_DNA"/>
</dbReference>